<name>A0A540KUQ2_MALBA</name>
<gene>
    <name evidence="2" type="ORF">C1H46_036497</name>
</gene>
<dbReference type="STRING" id="106549.A0A540KUQ2"/>
<evidence type="ECO:0000313" key="3">
    <source>
        <dbReference type="Proteomes" id="UP000315295"/>
    </source>
</evidence>
<protein>
    <submittedName>
        <fullName evidence="2">Uncharacterized protein</fullName>
    </submittedName>
</protein>
<proteinExistence type="predicted"/>
<reference evidence="2 3" key="1">
    <citation type="journal article" date="2019" name="G3 (Bethesda)">
        <title>Sequencing of a Wild Apple (Malus baccata) Genome Unravels the Differences Between Cultivated and Wild Apple Species Regarding Disease Resistance and Cold Tolerance.</title>
        <authorList>
            <person name="Chen X."/>
        </authorList>
    </citation>
    <scope>NUCLEOTIDE SEQUENCE [LARGE SCALE GENOMIC DNA]</scope>
    <source>
        <strain evidence="3">cv. Shandingzi</strain>
        <tissue evidence="2">Leaves</tissue>
    </source>
</reference>
<organism evidence="2 3">
    <name type="scientific">Malus baccata</name>
    <name type="common">Siberian crab apple</name>
    <name type="synonym">Pyrus baccata</name>
    <dbReference type="NCBI Taxonomy" id="106549"/>
    <lineage>
        <taxon>Eukaryota</taxon>
        <taxon>Viridiplantae</taxon>
        <taxon>Streptophyta</taxon>
        <taxon>Embryophyta</taxon>
        <taxon>Tracheophyta</taxon>
        <taxon>Spermatophyta</taxon>
        <taxon>Magnoliopsida</taxon>
        <taxon>eudicotyledons</taxon>
        <taxon>Gunneridae</taxon>
        <taxon>Pentapetalae</taxon>
        <taxon>rosids</taxon>
        <taxon>fabids</taxon>
        <taxon>Rosales</taxon>
        <taxon>Rosaceae</taxon>
        <taxon>Amygdaloideae</taxon>
        <taxon>Maleae</taxon>
        <taxon>Malus</taxon>
    </lineage>
</organism>
<accession>A0A540KUQ2</accession>
<evidence type="ECO:0000313" key="2">
    <source>
        <dbReference type="EMBL" id="TQD77964.1"/>
    </source>
</evidence>
<sequence>MYDVSLRPILLQTLIRDLPDDKHPSGSPLELSKVVYAIKTHNLLCESVQDMTDQKLIITWKSAIDSWVRRLVQLVSSDSQKQPNTSRKKNNMSFLSPHSDLRSLTTISGTDRWCFSQNHMARPET</sequence>
<evidence type="ECO:0000256" key="1">
    <source>
        <dbReference type="SAM" id="MobiDB-lite"/>
    </source>
</evidence>
<keyword evidence="3" id="KW-1185">Reference proteome</keyword>
<dbReference type="EMBL" id="VIEB01000933">
    <property type="protein sequence ID" value="TQD77964.1"/>
    <property type="molecule type" value="Genomic_DNA"/>
</dbReference>
<comment type="caution">
    <text evidence="2">The sequence shown here is derived from an EMBL/GenBank/DDBJ whole genome shotgun (WGS) entry which is preliminary data.</text>
</comment>
<feature type="region of interest" description="Disordered" evidence="1">
    <location>
        <begin position="77"/>
        <end position="97"/>
    </location>
</feature>
<dbReference type="Proteomes" id="UP000315295">
    <property type="component" value="Unassembled WGS sequence"/>
</dbReference>
<dbReference type="AlphaFoldDB" id="A0A540KUQ2"/>